<dbReference type="Proteomes" id="UP000008063">
    <property type="component" value="Unassembled WGS sequence"/>
</dbReference>
<keyword evidence="2" id="KW-1185">Reference proteome</keyword>
<evidence type="ECO:0000313" key="1">
    <source>
        <dbReference type="EMBL" id="EGN94453.1"/>
    </source>
</evidence>
<reference evidence="2" key="1">
    <citation type="journal article" date="2011" name="Science">
        <title>The plant cell wall-decomposing machinery underlies the functional diversity of forest fungi.</title>
        <authorList>
            <person name="Eastwood D.C."/>
            <person name="Floudas D."/>
            <person name="Binder M."/>
            <person name="Majcherczyk A."/>
            <person name="Schneider P."/>
            <person name="Aerts A."/>
            <person name="Asiegbu F.O."/>
            <person name="Baker S.E."/>
            <person name="Barry K."/>
            <person name="Bendiksby M."/>
            <person name="Blumentritt M."/>
            <person name="Coutinho P.M."/>
            <person name="Cullen D."/>
            <person name="de Vries R.P."/>
            <person name="Gathman A."/>
            <person name="Goodell B."/>
            <person name="Henrissat B."/>
            <person name="Ihrmark K."/>
            <person name="Kauserud H."/>
            <person name="Kohler A."/>
            <person name="LaButti K."/>
            <person name="Lapidus A."/>
            <person name="Lavin J.L."/>
            <person name="Lee Y.-H."/>
            <person name="Lindquist E."/>
            <person name="Lilly W."/>
            <person name="Lucas S."/>
            <person name="Morin E."/>
            <person name="Murat C."/>
            <person name="Oguiza J.A."/>
            <person name="Park J."/>
            <person name="Pisabarro A.G."/>
            <person name="Riley R."/>
            <person name="Rosling A."/>
            <person name="Salamov A."/>
            <person name="Schmidt O."/>
            <person name="Schmutz J."/>
            <person name="Skrede I."/>
            <person name="Stenlid J."/>
            <person name="Wiebenga A."/>
            <person name="Xie X."/>
            <person name="Kuees U."/>
            <person name="Hibbett D.S."/>
            <person name="Hoffmeister D."/>
            <person name="Hoegberg N."/>
            <person name="Martin F."/>
            <person name="Grigoriev I.V."/>
            <person name="Watkinson S.C."/>
        </authorList>
    </citation>
    <scope>NUCLEOTIDE SEQUENCE [LARGE SCALE GENOMIC DNA]</scope>
    <source>
        <strain evidence="2">strain S7.3</strain>
    </source>
</reference>
<accession>F8QB67</accession>
<proteinExistence type="predicted"/>
<dbReference type="AlphaFoldDB" id="F8QB67"/>
<sequence>MTLIRTIKNHIIGSPVSIQEPARTMLIFRFSTPPIPEQIADLSYIRIFLCGYLPS</sequence>
<dbReference type="InParanoid" id="F8QB67"/>
<name>F8QB67_SERL3</name>
<evidence type="ECO:0000313" key="2">
    <source>
        <dbReference type="Proteomes" id="UP000008063"/>
    </source>
</evidence>
<dbReference type="EMBL" id="GL945488">
    <property type="protein sequence ID" value="EGN94453.1"/>
    <property type="molecule type" value="Genomic_DNA"/>
</dbReference>
<gene>
    <name evidence="1" type="ORF">SERLA73DRAFT_188364</name>
</gene>
<organism evidence="2">
    <name type="scientific">Serpula lacrymans var. lacrymans (strain S7.3)</name>
    <name type="common">Dry rot fungus</name>
    <dbReference type="NCBI Taxonomy" id="936435"/>
    <lineage>
        <taxon>Eukaryota</taxon>
        <taxon>Fungi</taxon>
        <taxon>Dikarya</taxon>
        <taxon>Basidiomycota</taxon>
        <taxon>Agaricomycotina</taxon>
        <taxon>Agaricomycetes</taxon>
        <taxon>Agaricomycetidae</taxon>
        <taxon>Boletales</taxon>
        <taxon>Coniophorineae</taxon>
        <taxon>Serpulaceae</taxon>
        <taxon>Serpula</taxon>
    </lineage>
</organism>
<dbReference type="HOGENOM" id="CLU_3033815_0_0_1"/>
<protein>
    <submittedName>
        <fullName evidence="1">Uncharacterized protein</fullName>
    </submittedName>
</protein>